<dbReference type="PANTHER" id="PTHR10340:SF57">
    <property type="entry name" value="METALLOPHOS DOMAIN-CONTAINING PROTEIN"/>
    <property type="match status" value="1"/>
</dbReference>
<dbReference type="OrthoDB" id="348678at2759"/>
<evidence type="ECO:0000313" key="6">
    <source>
        <dbReference type="Proteomes" id="UP000299102"/>
    </source>
</evidence>
<feature type="transmembrane region" description="Helical" evidence="3">
    <location>
        <begin position="587"/>
        <end position="606"/>
    </location>
</feature>
<dbReference type="EMBL" id="BGZK01000530">
    <property type="protein sequence ID" value="GBP48776.1"/>
    <property type="molecule type" value="Genomic_DNA"/>
</dbReference>
<dbReference type="STRING" id="151549.A0A4C1WBL8"/>
<keyword evidence="3" id="KW-0472">Membrane</keyword>
<accession>A0A4C1WBL8</accession>
<gene>
    <name evidence="5" type="primary">SMPDL3A</name>
    <name evidence="5" type="ORF">EVAR_32800_1</name>
</gene>
<feature type="transmembrane region" description="Helical" evidence="3">
    <location>
        <begin position="547"/>
        <end position="566"/>
    </location>
</feature>
<dbReference type="GO" id="GO:0005615">
    <property type="term" value="C:extracellular space"/>
    <property type="evidence" value="ECO:0007669"/>
    <property type="project" value="TreeGrafter"/>
</dbReference>
<proteinExistence type="predicted"/>
<sequence length="619" mass="68808">MCKFLFIRDILASRYGADEDQRFQAIRNMTDLLSRTFSSHFVFPVLGHLDPAPSENLTHLWMHWLPLEALQTFKNGGYYTIEQSHSKLRIVALNTNLFSSREAKNPHTDSQWSWLEAVLNKADSNKEMNSNQGGPEIRSEYVLIVGVTNAPPARAPPARAPPYSNRIPSQLAPQSLSRLQLSPSAAPRASSARRRRASNAICSITSRGEDVFGGCCRERVLMCDSTQVYIVGHVPPGWDGRRSHAAYSPEANSKYLRTVRRHAGIIAGQFFGHLHADTFRVIYDNDGKHVGDDGDVERRMNVGNKVNEVLLAIMNSKSVLRQARLIVHKGVLIPTLTCGREIWVWQNNNESRVNAVEIRLLRIMCGVSRKNKYGNSDVRERCGLKDDVVARAERDRAVSWALVAPAVSPRRDAAAPANPALRLYKFDTNTGKVLDYTQYYLNLSAANRDGVADWAPEYNLTQYYALHEVSAPALHALADKLRIGSPHDMTTFHRYSRAYNVKYESSEICDSACAHQHFCAVTCLEYVAYRQCVEAAASALAAAAADASFVAPFTSLTVVSLVIVIIRREQKCSNRTTRRAVRAASGLVGFVRLSALVPILILNVTLSTTPTATEPRVCV</sequence>
<keyword evidence="3" id="KW-1133">Transmembrane helix</keyword>
<keyword evidence="1" id="KW-0378">Hydrolase</keyword>
<name>A0A4C1WBL8_EUMVA</name>
<protein>
    <submittedName>
        <fullName evidence="5">Acid sphingomyelinase-like phosphodiesterase 3a</fullName>
    </submittedName>
</protein>
<dbReference type="GO" id="GO:0008081">
    <property type="term" value="F:phosphoric diester hydrolase activity"/>
    <property type="evidence" value="ECO:0007669"/>
    <property type="project" value="TreeGrafter"/>
</dbReference>
<keyword evidence="3" id="KW-0812">Transmembrane</keyword>
<organism evidence="5 6">
    <name type="scientific">Eumeta variegata</name>
    <name type="common">Bagworm moth</name>
    <name type="synonym">Eumeta japonica</name>
    <dbReference type="NCBI Taxonomy" id="151549"/>
    <lineage>
        <taxon>Eukaryota</taxon>
        <taxon>Metazoa</taxon>
        <taxon>Ecdysozoa</taxon>
        <taxon>Arthropoda</taxon>
        <taxon>Hexapoda</taxon>
        <taxon>Insecta</taxon>
        <taxon>Pterygota</taxon>
        <taxon>Neoptera</taxon>
        <taxon>Endopterygota</taxon>
        <taxon>Lepidoptera</taxon>
        <taxon>Glossata</taxon>
        <taxon>Ditrysia</taxon>
        <taxon>Tineoidea</taxon>
        <taxon>Psychidae</taxon>
        <taxon>Oiketicinae</taxon>
        <taxon>Eumeta</taxon>
    </lineage>
</organism>
<dbReference type="PANTHER" id="PTHR10340">
    <property type="entry name" value="SPHINGOMYELIN PHOSPHODIESTERASE"/>
    <property type="match status" value="1"/>
</dbReference>
<dbReference type="SUPFAM" id="SSF56300">
    <property type="entry name" value="Metallo-dependent phosphatases"/>
    <property type="match status" value="2"/>
</dbReference>
<evidence type="ECO:0000256" key="2">
    <source>
        <dbReference type="ARBA" id="ARBA00023180"/>
    </source>
</evidence>
<evidence type="ECO:0000259" key="4">
    <source>
        <dbReference type="Pfam" id="PF19272"/>
    </source>
</evidence>
<evidence type="ECO:0000313" key="5">
    <source>
        <dbReference type="EMBL" id="GBP48776.1"/>
    </source>
</evidence>
<comment type="caution">
    <text evidence="5">The sequence shown here is derived from an EMBL/GenBank/DDBJ whole genome shotgun (WGS) entry which is preliminary data.</text>
</comment>
<keyword evidence="6" id="KW-1185">Reference proteome</keyword>
<dbReference type="InterPro" id="IPR029052">
    <property type="entry name" value="Metallo-depent_PP-like"/>
</dbReference>
<evidence type="ECO:0000256" key="3">
    <source>
        <dbReference type="SAM" id="Phobius"/>
    </source>
</evidence>
<feature type="domain" description="Sphingomyelin phosphodiesterase C-terminal" evidence="4">
    <location>
        <begin position="399"/>
        <end position="536"/>
    </location>
</feature>
<reference evidence="5 6" key="1">
    <citation type="journal article" date="2019" name="Commun. Biol.">
        <title>The bagworm genome reveals a unique fibroin gene that provides high tensile strength.</title>
        <authorList>
            <person name="Kono N."/>
            <person name="Nakamura H."/>
            <person name="Ohtoshi R."/>
            <person name="Tomita M."/>
            <person name="Numata K."/>
            <person name="Arakawa K."/>
        </authorList>
    </citation>
    <scope>NUCLEOTIDE SEQUENCE [LARGE SCALE GENOMIC DNA]</scope>
</reference>
<evidence type="ECO:0000256" key="1">
    <source>
        <dbReference type="ARBA" id="ARBA00022801"/>
    </source>
</evidence>
<dbReference type="InterPro" id="IPR045473">
    <property type="entry name" value="ASM_C"/>
</dbReference>
<dbReference type="Pfam" id="PF19272">
    <property type="entry name" value="ASMase_C"/>
    <property type="match status" value="1"/>
</dbReference>
<dbReference type="AlphaFoldDB" id="A0A4C1WBL8"/>
<dbReference type="Proteomes" id="UP000299102">
    <property type="component" value="Unassembled WGS sequence"/>
</dbReference>
<keyword evidence="2" id="KW-0325">Glycoprotein</keyword>